<organism evidence="6 7">
    <name type="scientific">Trametes cubensis</name>
    <dbReference type="NCBI Taxonomy" id="1111947"/>
    <lineage>
        <taxon>Eukaryota</taxon>
        <taxon>Fungi</taxon>
        <taxon>Dikarya</taxon>
        <taxon>Basidiomycota</taxon>
        <taxon>Agaricomycotina</taxon>
        <taxon>Agaricomycetes</taxon>
        <taxon>Polyporales</taxon>
        <taxon>Polyporaceae</taxon>
        <taxon>Trametes</taxon>
    </lineage>
</organism>
<comment type="subcellular location">
    <subcellularLocation>
        <location evidence="5">Endoplasmic reticulum membrane</location>
        <topology evidence="5">Multi-pass membrane protein</topology>
    </subcellularLocation>
    <subcellularLocation>
        <location evidence="1">Membrane</location>
        <topology evidence="1">Multi-pass membrane protein</topology>
    </subcellularLocation>
</comment>
<comment type="similarity">
    <text evidence="5">Belongs to the class VI-like SAM-binding methyltransferase superfamily. Isoprenylcysteine carboxyl methyltransferase family.</text>
</comment>
<evidence type="ECO:0000256" key="3">
    <source>
        <dbReference type="ARBA" id="ARBA00022989"/>
    </source>
</evidence>
<feature type="transmembrane region" description="Helical" evidence="5">
    <location>
        <begin position="12"/>
        <end position="30"/>
    </location>
</feature>
<dbReference type="InterPro" id="IPR007269">
    <property type="entry name" value="ICMT_MeTrfase"/>
</dbReference>
<comment type="caution">
    <text evidence="6">The sequence shown here is derived from an EMBL/GenBank/DDBJ whole genome shotgun (WGS) entry which is preliminary data.</text>
</comment>
<name>A0AAD7U421_9APHY</name>
<keyword evidence="4 5" id="KW-0472">Membrane</keyword>
<dbReference type="GO" id="GO:0004671">
    <property type="term" value="F:protein C-terminal S-isoprenylcysteine carboxyl O-methyltransferase activity"/>
    <property type="evidence" value="ECO:0007669"/>
    <property type="project" value="UniProtKB-EC"/>
</dbReference>
<feature type="transmembrane region" description="Helical" evidence="5">
    <location>
        <begin position="166"/>
        <end position="185"/>
    </location>
</feature>
<keyword evidence="5" id="KW-0808">Transferase</keyword>
<reference evidence="6" key="1">
    <citation type="submission" date="2022-11" db="EMBL/GenBank/DDBJ databases">
        <title>Genome Sequence of Cubamyces cubensis.</title>
        <authorList>
            <person name="Buettner E."/>
        </authorList>
    </citation>
    <scope>NUCLEOTIDE SEQUENCE</scope>
    <source>
        <strain evidence="6">MPL-01</strain>
    </source>
</reference>
<accession>A0AAD7U421</accession>
<proteinExistence type="inferred from homology"/>
<dbReference type="Gene3D" id="1.20.120.1630">
    <property type="match status" value="1"/>
</dbReference>
<evidence type="ECO:0000256" key="2">
    <source>
        <dbReference type="ARBA" id="ARBA00022692"/>
    </source>
</evidence>
<feature type="transmembrane region" description="Helical" evidence="5">
    <location>
        <begin position="62"/>
        <end position="83"/>
    </location>
</feature>
<evidence type="ECO:0000256" key="4">
    <source>
        <dbReference type="ARBA" id="ARBA00023136"/>
    </source>
</evidence>
<keyword evidence="3 5" id="KW-1133">Transmembrane helix</keyword>
<dbReference type="PANTHER" id="PTHR12714:SF9">
    <property type="entry name" value="PROTEIN-S-ISOPRENYLCYSTEINE O-METHYLTRANSFERASE"/>
    <property type="match status" value="1"/>
</dbReference>
<feature type="transmembrane region" description="Helical" evidence="5">
    <location>
        <begin position="103"/>
        <end position="125"/>
    </location>
</feature>
<dbReference type="GO" id="GO:0005789">
    <property type="term" value="C:endoplasmic reticulum membrane"/>
    <property type="evidence" value="ECO:0007669"/>
    <property type="project" value="UniProtKB-SubCell"/>
</dbReference>
<keyword evidence="5" id="KW-0489">Methyltransferase</keyword>
<dbReference type="GO" id="GO:0032259">
    <property type="term" value="P:methylation"/>
    <property type="evidence" value="ECO:0007669"/>
    <property type="project" value="UniProtKB-KW"/>
</dbReference>
<evidence type="ECO:0000313" key="7">
    <source>
        <dbReference type="Proteomes" id="UP001215151"/>
    </source>
</evidence>
<dbReference type="Pfam" id="PF04140">
    <property type="entry name" value="ICMT"/>
    <property type="match status" value="1"/>
</dbReference>
<evidence type="ECO:0000313" key="6">
    <source>
        <dbReference type="EMBL" id="KAJ8496161.1"/>
    </source>
</evidence>
<sequence length="248" mass="26731">MSSPAIPPAAPALLKIVLLLANATCTYYGMKPPTPVARPEERAKAKSDSLGRLWTPKVMVTLAYPLRGALCGIAAIEAAALLVQQLPPPVSARLLATLPGLTVSGLSLTPLFLVGSAMAIVGGTIRMVCHRALGRFFTWQMAIQEGHKLITTGPYSFVRHPSYSGWLLLVLGKALAVLGPGSYYVQSGLSQTRIGQTAAGAVFGYLAVVTYILCRRINKEDSDLSKEFGEEWRAWAKKTPYKLIPFVY</sequence>
<comment type="catalytic activity">
    <reaction evidence="5">
        <text>[protein]-C-terminal S-[(2E,6E)-farnesyl]-L-cysteine + S-adenosyl-L-methionine = [protein]-C-terminal S-[(2E,6E)-farnesyl]-L-cysteine methyl ester + S-adenosyl-L-homocysteine</text>
        <dbReference type="Rhea" id="RHEA:21672"/>
        <dbReference type="Rhea" id="RHEA-COMP:12125"/>
        <dbReference type="Rhea" id="RHEA-COMP:12126"/>
        <dbReference type="ChEBI" id="CHEBI:57856"/>
        <dbReference type="ChEBI" id="CHEBI:59789"/>
        <dbReference type="ChEBI" id="CHEBI:90510"/>
        <dbReference type="ChEBI" id="CHEBI:90511"/>
        <dbReference type="EC" id="2.1.1.100"/>
    </reaction>
</comment>
<dbReference type="PANTHER" id="PTHR12714">
    <property type="entry name" value="PROTEIN-S ISOPRENYLCYSTEINE O-METHYLTRANSFERASE"/>
    <property type="match status" value="1"/>
</dbReference>
<dbReference type="Proteomes" id="UP001215151">
    <property type="component" value="Unassembled WGS sequence"/>
</dbReference>
<evidence type="ECO:0000256" key="5">
    <source>
        <dbReference type="RuleBase" id="RU362022"/>
    </source>
</evidence>
<feature type="transmembrane region" description="Helical" evidence="5">
    <location>
        <begin position="197"/>
        <end position="214"/>
    </location>
</feature>
<dbReference type="AlphaFoldDB" id="A0AAD7U421"/>
<keyword evidence="5" id="KW-0256">Endoplasmic reticulum</keyword>
<evidence type="ECO:0000256" key="1">
    <source>
        <dbReference type="ARBA" id="ARBA00004141"/>
    </source>
</evidence>
<protein>
    <recommendedName>
        <fullName evidence="5">Protein-S-isoprenylcysteine O-methyltransferase</fullName>
        <ecNumber evidence="5">2.1.1.100</ecNumber>
    </recommendedName>
</protein>
<dbReference type="EMBL" id="JAPEVG010000017">
    <property type="protein sequence ID" value="KAJ8496161.1"/>
    <property type="molecule type" value="Genomic_DNA"/>
</dbReference>
<keyword evidence="5" id="KW-0949">S-adenosyl-L-methionine</keyword>
<keyword evidence="7" id="KW-1185">Reference proteome</keyword>
<gene>
    <name evidence="6" type="ORF">ONZ51_g1266</name>
</gene>
<dbReference type="EC" id="2.1.1.100" evidence="5"/>
<keyword evidence="2 5" id="KW-0812">Transmembrane</keyword>